<dbReference type="Proteomes" id="UP000178774">
    <property type="component" value="Unassembled WGS sequence"/>
</dbReference>
<organism evidence="2 3">
    <name type="scientific">Candidatus Staskawiczbacteria bacterium RIFCSPHIGHO2_01_FULL_41_41</name>
    <dbReference type="NCBI Taxonomy" id="1802203"/>
    <lineage>
        <taxon>Bacteria</taxon>
        <taxon>Candidatus Staskawicziibacteriota</taxon>
    </lineage>
</organism>
<evidence type="ECO:0000313" key="3">
    <source>
        <dbReference type="Proteomes" id="UP000178774"/>
    </source>
</evidence>
<dbReference type="SUPFAM" id="SSF88723">
    <property type="entry name" value="PIN domain-like"/>
    <property type="match status" value="1"/>
</dbReference>
<accession>A0A1G2HWB7</accession>
<feature type="domain" description="PIN" evidence="1">
    <location>
        <begin position="4"/>
        <end position="113"/>
    </location>
</feature>
<evidence type="ECO:0000313" key="2">
    <source>
        <dbReference type="EMBL" id="OGZ66128.1"/>
    </source>
</evidence>
<dbReference type="Gene3D" id="3.40.50.1010">
    <property type="entry name" value="5'-nuclease"/>
    <property type="match status" value="1"/>
</dbReference>
<name>A0A1G2HWB7_9BACT</name>
<sequence length="122" mass="13941">MAAYFFDSYAFFEIIGGNKNYLPFSKNVGIITTKLNLLELHHGLFKIYGKEIADKYYDQYVLFAIEIDDDIFKKASALKAVLKKKKLSYVDCIGYIAALSRGVKFLTGDKQFQGLENVEFVK</sequence>
<dbReference type="AlphaFoldDB" id="A0A1G2HWB7"/>
<dbReference type="InterPro" id="IPR029060">
    <property type="entry name" value="PIN-like_dom_sf"/>
</dbReference>
<proteinExistence type="predicted"/>
<comment type="caution">
    <text evidence="2">The sequence shown here is derived from an EMBL/GenBank/DDBJ whole genome shotgun (WGS) entry which is preliminary data.</text>
</comment>
<reference evidence="2 3" key="1">
    <citation type="journal article" date="2016" name="Nat. Commun.">
        <title>Thousands of microbial genomes shed light on interconnected biogeochemical processes in an aquifer system.</title>
        <authorList>
            <person name="Anantharaman K."/>
            <person name="Brown C.T."/>
            <person name="Hug L.A."/>
            <person name="Sharon I."/>
            <person name="Castelle C.J."/>
            <person name="Probst A.J."/>
            <person name="Thomas B.C."/>
            <person name="Singh A."/>
            <person name="Wilkins M.J."/>
            <person name="Karaoz U."/>
            <person name="Brodie E.L."/>
            <person name="Williams K.H."/>
            <person name="Hubbard S.S."/>
            <person name="Banfield J.F."/>
        </authorList>
    </citation>
    <scope>NUCLEOTIDE SEQUENCE [LARGE SCALE GENOMIC DNA]</scope>
</reference>
<dbReference type="EMBL" id="MHOP01000009">
    <property type="protein sequence ID" value="OGZ66128.1"/>
    <property type="molecule type" value="Genomic_DNA"/>
</dbReference>
<protein>
    <recommendedName>
        <fullName evidence="1">PIN domain-containing protein</fullName>
    </recommendedName>
</protein>
<gene>
    <name evidence="2" type="ORF">A2822_00270</name>
</gene>
<dbReference type="Pfam" id="PF01850">
    <property type="entry name" value="PIN"/>
    <property type="match status" value="1"/>
</dbReference>
<evidence type="ECO:0000259" key="1">
    <source>
        <dbReference type="Pfam" id="PF01850"/>
    </source>
</evidence>
<dbReference type="InterPro" id="IPR002716">
    <property type="entry name" value="PIN_dom"/>
</dbReference>